<gene>
    <name evidence="1" type="ORF">HO133_010857</name>
</gene>
<protein>
    <submittedName>
        <fullName evidence="1">Uncharacterized protein</fullName>
    </submittedName>
</protein>
<proteinExistence type="predicted"/>
<dbReference type="Proteomes" id="UP000593566">
    <property type="component" value="Unassembled WGS sequence"/>
</dbReference>
<accession>A0A8H6CIT8</accession>
<evidence type="ECO:0000313" key="1">
    <source>
        <dbReference type="EMBL" id="KAF6224282.1"/>
    </source>
</evidence>
<organism evidence="1 2">
    <name type="scientific">Letharia lupina</name>
    <dbReference type="NCBI Taxonomy" id="560253"/>
    <lineage>
        <taxon>Eukaryota</taxon>
        <taxon>Fungi</taxon>
        <taxon>Dikarya</taxon>
        <taxon>Ascomycota</taxon>
        <taxon>Pezizomycotina</taxon>
        <taxon>Lecanoromycetes</taxon>
        <taxon>OSLEUM clade</taxon>
        <taxon>Lecanoromycetidae</taxon>
        <taxon>Lecanorales</taxon>
        <taxon>Lecanorineae</taxon>
        <taxon>Parmeliaceae</taxon>
        <taxon>Letharia</taxon>
    </lineage>
</organism>
<dbReference type="RefSeq" id="XP_037153342.1">
    <property type="nucleotide sequence ID" value="XM_037301708.1"/>
</dbReference>
<reference evidence="1 2" key="1">
    <citation type="journal article" date="2020" name="Genomics">
        <title>Complete, high-quality genomes from long-read metagenomic sequencing of two wolf lichen thalli reveals enigmatic genome architecture.</title>
        <authorList>
            <person name="McKenzie S.K."/>
            <person name="Walston R.F."/>
            <person name="Allen J.L."/>
        </authorList>
    </citation>
    <scope>NUCLEOTIDE SEQUENCE [LARGE SCALE GENOMIC DNA]</scope>
    <source>
        <strain evidence="1">WasteWater1</strain>
    </source>
</reference>
<dbReference type="AlphaFoldDB" id="A0A8H6CIT8"/>
<evidence type="ECO:0000313" key="2">
    <source>
        <dbReference type="Proteomes" id="UP000593566"/>
    </source>
</evidence>
<comment type="caution">
    <text evidence="1">The sequence shown here is derived from an EMBL/GenBank/DDBJ whole genome shotgun (WGS) entry which is preliminary data.</text>
</comment>
<keyword evidence="2" id="KW-1185">Reference proteome</keyword>
<sequence length="141" mass="15544">MSTLSSFKVLGNLRMGMYLWFGIEGDGTTWAGADDQDRTPNLATLMPASTETLYFSRTQQGQSAYDCIKKVTPGVRVVHAEAAEDRFRSGHHGRDDMLDYSRLDLLAKEVGVDISKIDVKGTERGWCNYGSLTCAAELTAK</sequence>
<name>A0A8H6CIT8_9LECA</name>
<dbReference type="EMBL" id="JACCJB010000009">
    <property type="protein sequence ID" value="KAF6224282.1"/>
    <property type="molecule type" value="Genomic_DNA"/>
</dbReference>
<dbReference type="GeneID" id="59339247"/>